<evidence type="ECO:0000256" key="1">
    <source>
        <dbReference type="SAM" id="MobiDB-lite"/>
    </source>
</evidence>
<dbReference type="Proteomes" id="UP001146351">
    <property type="component" value="Unassembled WGS sequence"/>
</dbReference>
<proteinExistence type="predicted"/>
<evidence type="ECO:0000313" key="2">
    <source>
        <dbReference type="EMBL" id="KAJ5152136.1"/>
    </source>
</evidence>
<feature type="compositionally biased region" description="Low complexity" evidence="1">
    <location>
        <begin position="213"/>
        <end position="225"/>
    </location>
</feature>
<evidence type="ECO:0000313" key="3">
    <source>
        <dbReference type="Proteomes" id="UP001146351"/>
    </source>
</evidence>
<dbReference type="AlphaFoldDB" id="A0A9W9LDW0"/>
<dbReference type="OrthoDB" id="4348245at2759"/>
<accession>A0A9W9LDW0</accession>
<gene>
    <name evidence="2" type="ORF">N7492_010431</name>
</gene>
<dbReference type="EMBL" id="JAPQKO010000008">
    <property type="protein sequence ID" value="KAJ5152136.1"/>
    <property type="molecule type" value="Genomic_DNA"/>
</dbReference>
<organism evidence="2 3">
    <name type="scientific">Penicillium capsulatum</name>
    <dbReference type="NCBI Taxonomy" id="69766"/>
    <lineage>
        <taxon>Eukaryota</taxon>
        <taxon>Fungi</taxon>
        <taxon>Dikarya</taxon>
        <taxon>Ascomycota</taxon>
        <taxon>Pezizomycotina</taxon>
        <taxon>Eurotiomycetes</taxon>
        <taxon>Eurotiomycetidae</taxon>
        <taxon>Eurotiales</taxon>
        <taxon>Aspergillaceae</taxon>
        <taxon>Penicillium</taxon>
    </lineage>
</organism>
<protein>
    <submittedName>
        <fullName evidence="2">Uncharacterized protein</fullName>
    </submittedName>
</protein>
<sequence>MKKGAKETTKTARSKEAKREKSARDKFLKQRGSFVKAYEKYRDTDPEEKPLGSSYIIKEIGLMLKHVKSWKWLQQKKGVPACFEQKCDLIIAAAKALSEELRQEDKELGPGHEEIYEMIAVHIGALDIDGYTADDEFAVEWAKESEEMHKDWHTMPFLREGNRKYLFDIWNDLHSKFDGCGCRLCIYCYSKVPPPPPKWSSRTPTPQNEPKPSSSSSSTTSSSEE</sequence>
<reference evidence="2" key="1">
    <citation type="submission" date="2022-11" db="EMBL/GenBank/DDBJ databases">
        <authorList>
            <person name="Petersen C."/>
        </authorList>
    </citation>
    <scope>NUCLEOTIDE SEQUENCE</scope>
    <source>
        <strain evidence="2">IBT 21917</strain>
    </source>
</reference>
<feature type="region of interest" description="Disordered" evidence="1">
    <location>
        <begin position="1"/>
        <end position="28"/>
    </location>
</feature>
<name>A0A9W9LDW0_9EURO</name>
<keyword evidence="3" id="KW-1185">Reference proteome</keyword>
<comment type="caution">
    <text evidence="2">The sequence shown here is derived from an EMBL/GenBank/DDBJ whole genome shotgun (WGS) entry which is preliminary data.</text>
</comment>
<feature type="region of interest" description="Disordered" evidence="1">
    <location>
        <begin position="194"/>
        <end position="225"/>
    </location>
</feature>
<reference evidence="2" key="2">
    <citation type="journal article" date="2023" name="IMA Fungus">
        <title>Comparative genomic study of the Penicillium genus elucidates a diverse pangenome and 15 lateral gene transfer events.</title>
        <authorList>
            <person name="Petersen C."/>
            <person name="Sorensen T."/>
            <person name="Nielsen M.R."/>
            <person name="Sondergaard T.E."/>
            <person name="Sorensen J.L."/>
            <person name="Fitzpatrick D.A."/>
            <person name="Frisvad J.C."/>
            <person name="Nielsen K.L."/>
        </authorList>
    </citation>
    <scope>NUCLEOTIDE SEQUENCE</scope>
    <source>
        <strain evidence="2">IBT 21917</strain>
    </source>
</reference>